<dbReference type="EMBL" id="AB811607">
    <property type="protein sequence ID" value="BAQ00748.1"/>
    <property type="molecule type" value="Genomic_DNA"/>
</dbReference>
<accession>A0A0B0VE60</accession>
<evidence type="ECO:0000256" key="1">
    <source>
        <dbReference type="SAM" id="Phobius"/>
    </source>
</evidence>
<dbReference type="EMBL" id="KJ755561">
    <property type="protein sequence ID" value="AIG62573.1"/>
    <property type="molecule type" value="Genomic_DNA"/>
</dbReference>
<keyword evidence="1" id="KW-1133">Transmembrane helix</keyword>
<feature type="transmembrane region" description="Helical" evidence="1">
    <location>
        <begin position="134"/>
        <end position="153"/>
    </location>
</feature>
<evidence type="ECO:0000313" key="3">
    <source>
        <dbReference type="EMBL" id="BAQ00748.1"/>
    </source>
</evidence>
<dbReference type="AlphaFoldDB" id="A0A0B0VE60"/>
<keyword evidence="1" id="KW-0472">Membrane</keyword>
<protein>
    <submittedName>
        <fullName evidence="2">O-antigen flippase</fullName>
    </submittedName>
</protein>
<sequence length="401" mass="45986">MYNKILSKLRNTILPCFTLGTSTIFFFAIGFFFGINEKSDFILFTITLLSTIGTILQISWYGLLPRLSSSSSLKFLGYIISNGFIYCLIINTLPFVILTLNFTNFFFAGCLYSLFFQLHQYLKNVFVYLGRLKAFYIFDAIGYAICVISITVFQKYLLHSNPQDLFVLLSLCWLLIVIGEVVHLKLYINYDISVKPVYVCIIPTWKTRIANSGFIVKDLLTAYALNILAPVGGLTIYSYASKISTAVFQLFSQYKVNAWVGSIRKKRLSEVEYGDIKKVSLSSSIDFCIFQIVAWLCILPIILYNGTNINIEWYVLSIITGGLLYLIQSMEQPYARFIYMSRHFTDIAIADGINFIIYMVFFSYGLLMLNVYYLFLGIILAQLCSLVTYSLFCKRLFRNDT</sequence>
<feature type="transmembrane region" description="Helical" evidence="1">
    <location>
        <begin position="287"/>
        <end position="305"/>
    </location>
</feature>
<proteinExistence type="predicted"/>
<feature type="transmembrane region" description="Helical" evidence="1">
    <location>
        <begin position="12"/>
        <end position="35"/>
    </location>
</feature>
<feature type="transmembrane region" description="Helical" evidence="1">
    <location>
        <begin position="347"/>
        <end position="366"/>
    </location>
</feature>
<dbReference type="RefSeq" id="WP_001389120.1">
    <property type="nucleotide sequence ID" value="NZ_BFLQ01000020.1"/>
</dbReference>
<name>A0A0B0VE60_ECOLX</name>
<feature type="transmembrane region" description="Helical" evidence="1">
    <location>
        <begin position="372"/>
        <end position="392"/>
    </location>
</feature>
<organism evidence="2">
    <name type="scientific">Escherichia coli</name>
    <dbReference type="NCBI Taxonomy" id="562"/>
    <lineage>
        <taxon>Bacteria</taxon>
        <taxon>Pseudomonadati</taxon>
        <taxon>Pseudomonadota</taxon>
        <taxon>Gammaproteobacteria</taxon>
        <taxon>Enterobacterales</taxon>
        <taxon>Enterobacteriaceae</taxon>
        <taxon>Escherichia</taxon>
    </lineage>
</organism>
<feature type="transmembrane region" description="Helical" evidence="1">
    <location>
        <begin position="311"/>
        <end position="327"/>
    </location>
</feature>
<reference evidence="2" key="2">
    <citation type="journal article" date="2016" name="PLoS ONE">
        <title>Comparison of O-Antigen Gene Clusters of All O-Serogroups of Escherichia coli and Proposal for Adopting a New Nomenclature for O-Typing.</title>
        <authorList>
            <person name="DebRoy C."/>
            <person name="Fratamico P.M."/>
            <person name="Yan X."/>
            <person name="Baranzoni G."/>
            <person name="Liu Y."/>
            <person name="Needleman D.S."/>
            <person name="Tebbs R."/>
            <person name="O'Connell C.D."/>
            <person name="Allred A."/>
            <person name="Swimley M."/>
            <person name="Mwangi M."/>
            <person name="Kapur V."/>
            <person name="Raygoza Garay J.A."/>
            <person name="Roberts E.L."/>
            <person name="Katani R."/>
        </authorList>
    </citation>
    <scope>NUCLEOTIDE SEQUENCE</scope>
    <source>
        <strain evidence="2">E 39a</strain>
    </source>
</reference>
<gene>
    <name evidence="2" type="primary">wzx</name>
</gene>
<feature type="transmembrane region" description="Helical" evidence="1">
    <location>
        <begin position="75"/>
        <end position="98"/>
    </location>
</feature>
<reference evidence="3" key="1">
    <citation type="journal article" date="2014" name="DNA Res.">
        <title>A complete view of the genetic diversity of the Escherichia coli O-antigen biosynthesis gene cluster.</title>
        <authorList>
            <person name="Iguchi A."/>
            <person name="Iyoda S."/>
            <person name="Kikuchi T."/>
            <person name="Ogura Y."/>
            <person name="Katsura K."/>
            <person name="Ohnishi M."/>
            <person name="Hayashi T."/>
            <person name="Thomson N.R."/>
        </authorList>
    </citation>
    <scope>NUCLEOTIDE SEQUENCE</scope>
    <source>
        <strain evidence="3">E39a</strain>
    </source>
</reference>
<feature type="transmembrane region" description="Helical" evidence="1">
    <location>
        <begin position="165"/>
        <end position="188"/>
    </location>
</feature>
<keyword evidence="1" id="KW-0812">Transmembrane</keyword>
<feature type="transmembrane region" description="Helical" evidence="1">
    <location>
        <begin position="41"/>
        <end position="63"/>
    </location>
</feature>
<evidence type="ECO:0000313" key="2">
    <source>
        <dbReference type="EMBL" id="AIG62573.1"/>
    </source>
</evidence>